<feature type="region of interest" description="Disordered" evidence="1">
    <location>
        <begin position="36"/>
        <end position="75"/>
    </location>
</feature>
<gene>
    <name evidence="2" type="ORF">QVD17_37379</name>
</gene>
<evidence type="ECO:0000313" key="3">
    <source>
        <dbReference type="Proteomes" id="UP001229421"/>
    </source>
</evidence>
<evidence type="ECO:0000256" key="1">
    <source>
        <dbReference type="SAM" id="MobiDB-lite"/>
    </source>
</evidence>
<dbReference type="AlphaFoldDB" id="A0AAD8NJZ6"/>
<name>A0AAD8NJZ6_TARER</name>
<accession>A0AAD8NJZ6</accession>
<proteinExistence type="predicted"/>
<protein>
    <submittedName>
        <fullName evidence="2">Uncharacterized protein</fullName>
    </submittedName>
</protein>
<dbReference type="EMBL" id="JAUHHV010000010">
    <property type="protein sequence ID" value="KAK1410838.1"/>
    <property type="molecule type" value="Genomic_DNA"/>
</dbReference>
<evidence type="ECO:0000313" key="2">
    <source>
        <dbReference type="EMBL" id="KAK1410838.1"/>
    </source>
</evidence>
<organism evidence="2 3">
    <name type="scientific">Tagetes erecta</name>
    <name type="common">African marigold</name>
    <dbReference type="NCBI Taxonomy" id="13708"/>
    <lineage>
        <taxon>Eukaryota</taxon>
        <taxon>Viridiplantae</taxon>
        <taxon>Streptophyta</taxon>
        <taxon>Embryophyta</taxon>
        <taxon>Tracheophyta</taxon>
        <taxon>Spermatophyta</taxon>
        <taxon>Magnoliopsida</taxon>
        <taxon>eudicotyledons</taxon>
        <taxon>Gunneridae</taxon>
        <taxon>Pentapetalae</taxon>
        <taxon>asterids</taxon>
        <taxon>campanulids</taxon>
        <taxon>Asterales</taxon>
        <taxon>Asteraceae</taxon>
        <taxon>Asteroideae</taxon>
        <taxon>Heliantheae alliance</taxon>
        <taxon>Tageteae</taxon>
        <taxon>Tagetes</taxon>
    </lineage>
</organism>
<dbReference type="Proteomes" id="UP001229421">
    <property type="component" value="Unassembled WGS sequence"/>
</dbReference>
<comment type="caution">
    <text evidence="2">The sequence shown here is derived from an EMBL/GenBank/DDBJ whole genome shotgun (WGS) entry which is preliminary data.</text>
</comment>
<keyword evidence="3" id="KW-1185">Reference proteome</keyword>
<sequence>MGPKQNYHHQIIANIHHRLVATTAITTIHNMQTAKGLNSLFSPSQPPKSNGKQELTPTTMVTTPKNRRPPSNSSGEGFMVIQCCTSMVVVYSADGNGGCGGVGWQYMMDL</sequence>
<reference evidence="2" key="1">
    <citation type="journal article" date="2023" name="bioRxiv">
        <title>Improved chromosome-level genome assembly for marigold (Tagetes erecta).</title>
        <authorList>
            <person name="Jiang F."/>
            <person name="Yuan L."/>
            <person name="Wang S."/>
            <person name="Wang H."/>
            <person name="Xu D."/>
            <person name="Wang A."/>
            <person name="Fan W."/>
        </authorList>
    </citation>
    <scope>NUCLEOTIDE SEQUENCE</scope>
    <source>
        <strain evidence="2">WSJ</strain>
        <tissue evidence="2">Leaf</tissue>
    </source>
</reference>